<dbReference type="GO" id="GO:0016787">
    <property type="term" value="F:hydrolase activity"/>
    <property type="evidence" value="ECO:0007669"/>
    <property type="project" value="UniProtKB-KW"/>
</dbReference>
<dbReference type="PANTHER" id="PTHR11070:SF17">
    <property type="entry name" value="DNA HELICASE IV"/>
    <property type="match status" value="1"/>
</dbReference>
<dbReference type="SUPFAM" id="SSF52540">
    <property type="entry name" value="P-loop containing nucleoside triphosphate hydrolases"/>
    <property type="match status" value="1"/>
</dbReference>
<sequence length="804" mass="94010">MSYTEEQLKYINFKKKTHTKLLACAGSGKTRCIIARMSFVIEKKMYPADSILMLTFSRFTRDDFINRIKTCNVTCIPTSSISTIDKFAKLIIDPKGTVDVSLLSYNLAKYLEEESKAVLKKNDILKKIKAIFIDEAQDLNEIQYRILCALRDKLGVHINMVGDPNQNIYQFRESSDKFLTQFEGEVFVLTHNFRSHLPIIEFSKHLRPFDEYDVVCTKGDNNCKPIIMLYEDEKILEEEILDMLHTAQEQGIDLSEFAILAPTRGRMRGCGNSHGLCFISNILYKAKIKFKQFYEESTEEISGDGIKYEPEKGHVNVLSYMGSKGLEWNYVIIVDPDLCLINKRSFDEEKHNNDRYLLYVVCSRAVHNMVILSKCSYRQGDYHFNTNPWFRNVPEEAYALDNRFSKIFFFPKPTYKNMIERENRVSKIVDKLNCQDLDEMSTILDFQNRKVSVRHQIFNKEYTGIEKSSAIFLTKYVESFFQAIYNIKMNRAHVAFPDIENIIEGDNVVTNVADEVADWYAKNKKTMTWEKFDTMRNIDPFIKETINRAFNRNETFNSHIISPNGYYQTFILGQKMWIKNIYKKYLKCKNTTQIRELLFYLVVIKHSMDTQHYFHIKSKGKKYEHILTDFKEMLDEIEYYVDDIEYNFVTSHKNVERWGLVSRIDLVDDEDKNWYVKCSNDISLKHTIHAVVAHLMNDTHLIDDGFELIDPINNGVVKVDSDEEEDDCDRSVKLDEEAVDIKVNFINFMKGEEITYKYTLTTTQIRRLIGILTDNTINNPIKNMDKVAEADQAVDDIVAVMNDE</sequence>
<organism evidence="6 7">
    <name type="scientific">Yasminevirus sp. GU-2018</name>
    <dbReference type="NCBI Taxonomy" id="2420051"/>
    <lineage>
        <taxon>Viruses</taxon>
        <taxon>Varidnaviria</taxon>
        <taxon>Bamfordvirae</taxon>
        <taxon>Nucleocytoviricota</taxon>
        <taxon>Megaviricetes</taxon>
        <taxon>Imitervirales</taxon>
        <taxon>Mimiviridae</taxon>
        <taxon>Klosneuvirinae</taxon>
        <taxon>Yasminevirus</taxon>
        <taxon>Yasminevirus saudimassiliense</taxon>
    </lineage>
</organism>
<dbReference type="InterPro" id="IPR027417">
    <property type="entry name" value="P-loop_NTPase"/>
</dbReference>
<name>A0A5K0U7J5_9VIRU</name>
<evidence type="ECO:0000259" key="5">
    <source>
        <dbReference type="Pfam" id="PF00580"/>
    </source>
</evidence>
<accession>A0A5K0U7J5</accession>
<dbReference type="Proteomes" id="UP000594342">
    <property type="component" value="Unassembled WGS sequence"/>
</dbReference>
<dbReference type="GO" id="GO:0005524">
    <property type="term" value="F:ATP binding"/>
    <property type="evidence" value="ECO:0007669"/>
    <property type="project" value="UniProtKB-KW"/>
</dbReference>
<evidence type="ECO:0000256" key="4">
    <source>
        <dbReference type="ARBA" id="ARBA00022840"/>
    </source>
</evidence>
<evidence type="ECO:0000256" key="1">
    <source>
        <dbReference type="ARBA" id="ARBA00022741"/>
    </source>
</evidence>
<reference evidence="6 7" key="1">
    <citation type="submission" date="2018-10" db="EMBL/GenBank/DDBJ databases">
        <authorList>
            <consortium name="IHU Genomes"/>
        </authorList>
    </citation>
    <scope>NUCLEOTIDE SEQUENCE [LARGE SCALE GENOMIC DNA]</scope>
    <source>
        <strain evidence="6 7">A1</strain>
    </source>
</reference>
<dbReference type="Gene3D" id="3.40.50.300">
    <property type="entry name" value="P-loop containing nucleotide triphosphate hydrolases"/>
    <property type="match status" value="2"/>
</dbReference>
<gene>
    <name evidence="6" type="ORF">YASMINEVIRUS_432</name>
</gene>
<comment type="caution">
    <text evidence="6">The sequence shown here is derived from an EMBL/GenBank/DDBJ whole genome shotgun (WGS) entry which is preliminary data.</text>
</comment>
<keyword evidence="2" id="KW-0378">Hydrolase</keyword>
<evidence type="ECO:0000256" key="2">
    <source>
        <dbReference type="ARBA" id="ARBA00022801"/>
    </source>
</evidence>
<feature type="domain" description="UvrD-like helicase ATP-binding" evidence="5">
    <location>
        <begin position="96"/>
        <end position="184"/>
    </location>
</feature>
<keyword evidence="3 6" id="KW-0347">Helicase</keyword>
<protein>
    <submittedName>
        <fullName evidence="6">ATP-dependent DNA helicase</fullName>
    </submittedName>
</protein>
<feature type="domain" description="UvrD-like helicase ATP-binding" evidence="5">
    <location>
        <begin position="4"/>
        <end position="92"/>
    </location>
</feature>
<dbReference type="CDD" id="cd17932">
    <property type="entry name" value="DEXQc_UvrD"/>
    <property type="match status" value="1"/>
</dbReference>
<dbReference type="GO" id="GO:0043138">
    <property type="term" value="F:3'-5' DNA helicase activity"/>
    <property type="evidence" value="ECO:0007669"/>
    <property type="project" value="TreeGrafter"/>
</dbReference>
<keyword evidence="4" id="KW-0067">ATP-binding</keyword>
<dbReference type="GO" id="GO:0000725">
    <property type="term" value="P:recombinational repair"/>
    <property type="evidence" value="ECO:0007669"/>
    <property type="project" value="TreeGrafter"/>
</dbReference>
<dbReference type="InterPro" id="IPR000212">
    <property type="entry name" value="DNA_helicase_UvrD/REP"/>
</dbReference>
<evidence type="ECO:0000256" key="3">
    <source>
        <dbReference type="ARBA" id="ARBA00022806"/>
    </source>
</evidence>
<evidence type="ECO:0000313" key="6">
    <source>
        <dbReference type="EMBL" id="VBB17969.1"/>
    </source>
</evidence>
<proteinExistence type="predicted"/>
<keyword evidence="1" id="KW-0547">Nucleotide-binding</keyword>
<dbReference type="Pfam" id="PF00580">
    <property type="entry name" value="UvrD-helicase"/>
    <property type="match status" value="2"/>
</dbReference>
<dbReference type="EMBL" id="UPSH01000001">
    <property type="protein sequence ID" value="VBB17969.1"/>
    <property type="molecule type" value="Genomic_DNA"/>
</dbReference>
<dbReference type="PANTHER" id="PTHR11070">
    <property type="entry name" value="UVRD / RECB / PCRA DNA HELICASE FAMILY MEMBER"/>
    <property type="match status" value="1"/>
</dbReference>
<dbReference type="InterPro" id="IPR014016">
    <property type="entry name" value="UvrD-like_ATP-bd"/>
</dbReference>
<dbReference type="GO" id="GO:0003677">
    <property type="term" value="F:DNA binding"/>
    <property type="evidence" value="ECO:0007669"/>
    <property type="project" value="InterPro"/>
</dbReference>
<evidence type="ECO:0000313" key="7">
    <source>
        <dbReference type="Proteomes" id="UP000594342"/>
    </source>
</evidence>
<keyword evidence="7" id="KW-1185">Reference proteome</keyword>